<evidence type="ECO:0000313" key="3">
    <source>
        <dbReference type="Proteomes" id="UP000063063"/>
    </source>
</evidence>
<dbReference type="EMBL" id="CP009396">
    <property type="protein sequence ID" value="AIN99394.1"/>
    <property type="molecule type" value="Genomic_DNA"/>
</dbReference>
<accession>A0A088RVU6</accession>
<dbReference type="Proteomes" id="UP000063063">
    <property type="component" value="Chromosome 27"/>
</dbReference>
<dbReference type="RefSeq" id="XP_010700101.1">
    <property type="nucleotide sequence ID" value="XM_010701799.1"/>
</dbReference>
<dbReference type="VEuPathDB" id="TriTrypDB:LPAL13_270006900"/>
<gene>
    <name evidence="2" type="ORF">LPMP_270140</name>
</gene>
<protein>
    <submittedName>
        <fullName evidence="2">Uncharacterized protein</fullName>
    </submittedName>
</protein>
<organism evidence="2 3">
    <name type="scientific">Leishmania panamensis</name>
    <dbReference type="NCBI Taxonomy" id="5679"/>
    <lineage>
        <taxon>Eukaryota</taxon>
        <taxon>Discoba</taxon>
        <taxon>Euglenozoa</taxon>
        <taxon>Kinetoplastea</taxon>
        <taxon>Metakinetoplastina</taxon>
        <taxon>Trypanosomatida</taxon>
        <taxon>Trypanosomatidae</taxon>
        <taxon>Leishmaniinae</taxon>
        <taxon>Leishmania</taxon>
        <taxon>Leishmania guyanensis species complex</taxon>
    </lineage>
</organism>
<evidence type="ECO:0000313" key="2">
    <source>
        <dbReference type="EMBL" id="AIN99394.1"/>
    </source>
</evidence>
<feature type="region of interest" description="Disordered" evidence="1">
    <location>
        <begin position="1"/>
        <end position="26"/>
    </location>
</feature>
<name>A0A088RVU6_LEIPA</name>
<dbReference type="AlphaFoldDB" id="A0A088RVU6"/>
<dbReference type="GeneID" id="22576190"/>
<dbReference type="OrthoDB" id="272892at2759"/>
<keyword evidence="3" id="KW-1185">Reference proteome</keyword>
<dbReference type="KEGG" id="lpan:LPMP_270140"/>
<evidence type="ECO:0000256" key="1">
    <source>
        <dbReference type="SAM" id="MobiDB-lite"/>
    </source>
</evidence>
<reference evidence="2 3" key="1">
    <citation type="journal article" date="2015" name="Sci. Rep.">
        <title>The genome of Leishmania panamensis: insights into genomics of the L. (Viannia) subgenus.</title>
        <authorList>
            <person name="Llanes A."/>
            <person name="Restrepo C.M."/>
            <person name="Vecchio G.D."/>
            <person name="Anguizola F.J."/>
            <person name="Lleonart R."/>
        </authorList>
    </citation>
    <scope>NUCLEOTIDE SEQUENCE [LARGE SCALE GENOMIC DNA]</scope>
    <source>
        <strain evidence="2 3">MHOM/PA/94/PSC-1</strain>
    </source>
</reference>
<proteinExistence type="predicted"/>
<dbReference type="VEuPathDB" id="TriTrypDB:LPMP_270140"/>
<sequence length="243" mass="27009">MSAPRGERVAMAGDTNRSFTSSPPDDILSELTSHVSRSAITSYGARMPKESAESVLLRRRMEVMKTAAAIHANEDIFGGAHVSKHVRALPQMKPARRDKTCKPLYPTTFTNRYKTIADLKAEDGTQQAAGQLQRSSLVRDASGSLVPTESLHGIAITGSDPRQAVTEKYRAALVTYRQHVFTRIEHSIMSFSHSLGAVKPYAMSRAAKLGTRHCFADLPHDTNDRYVDRMQCYRPSKGLYTYY</sequence>
<dbReference type="eggNOG" id="ENOG502SJPP">
    <property type="taxonomic scope" value="Eukaryota"/>
</dbReference>